<evidence type="ECO:0000313" key="6">
    <source>
        <dbReference type="EMBL" id="SSX26520.1"/>
    </source>
</evidence>
<dbReference type="PANTHER" id="PTHR43903">
    <property type="entry name" value="NEUROLIGIN"/>
    <property type="match status" value="1"/>
</dbReference>
<keyword evidence="4" id="KW-0472">Membrane</keyword>
<gene>
    <name evidence="6" type="primary">CSON013526</name>
</gene>
<reference evidence="6" key="1">
    <citation type="submission" date="2018-07" db="EMBL/GenBank/DDBJ databases">
        <authorList>
            <person name="Quirk P.G."/>
            <person name="Krulwich T.A."/>
        </authorList>
    </citation>
    <scope>NUCLEOTIDE SEQUENCE</scope>
</reference>
<dbReference type="EMBL" id="UFQT01000682">
    <property type="protein sequence ID" value="SSX26520.1"/>
    <property type="molecule type" value="Genomic_DNA"/>
</dbReference>
<dbReference type="OMA" id="IRHGFEE"/>
<dbReference type="Gene3D" id="3.40.50.1820">
    <property type="entry name" value="alpha/beta hydrolase"/>
    <property type="match status" value="1"/>
</dbReference>
<dbReference type="AlphaFoldDB" id="A0A336M8Z5"/>
<feature type="domain" description="Carboxylesterase type B" evidence="5">
    <location>
        <begin position="47"/>
        <end position="580"/>
    </location>
</feature>
<keyword evidence="2" id="KW-0325">Glycoprotein</keyword>
<evidence type="ECO:0000256" key="1">
    <source>
        <dbReference type="ARBA" id="ARBA00005964"/>
    </source>
</evidence>
<feature type="transmembrane region" description="Helical" evidence="4">
    <location>
        <begin position="646"/>
        <end position="673"/>
    </location>
</feature>
<evidence type="ECO:0000256" key="2">
    <source>
        <dbReference type="ARBA" id="ARBA00023180"/>
    </source>
</evidence>
<keyword evidence="4" id="KW-0812">Transmembrane</keyword>
<dbReference type="InterPro" id="IPR029058">
    <property type="entry name" value="AB_hydrolase_fold"/>
</dbReference>
<protein>
    <submittedName>
        <fullName evidence="6">CSON013526 protein</fullName>
    </submittedName>
</protein>
<organism evidence="6">
    <name type="scientific">Culicoides sonorensis</name>
    <name type="common">Biting midge</name>
    <dbReference type="NCBI Taxonomy" id="179676"/>
    <lineage>
        <taxon>Eukaryota</taxon>
        <taxon>Metazoa</taxon>
        <taxon>Ecdysozoa</taxon>
        <taxon>Arthropoda</taxon>
        <taxon>Hexapoda</taxon>
        <taxon>Insecta</taxon>
        <taxon>Pterygota</taxon>
        <taxon>Neoptera</taxon>
        <taxon>Endopterygota</taxon>
        <taxon>Diptera</taxon>
        <taxon>Nematocera</taxon>
        <taxon>Chironomoidea</taxon>
        <taxon>Ceratopogonidae</taxon>
        <taxon>Ceratopogoninae</taxon>
        <taxon>Culicoides</taxon>
        <taxon>Monoculicoides</taxon>
    </lineage>
</organism>
<evidence type="ECO:0000259" key="5">
    <source>
        <dbReference type="Pfam" id="PF00135"/>
    </source>
</evidence>
<name>A0A336M8Z5_CULSO</name>
<dbReference type="VEuPathDB" id="VectorBase:CSON013526"/>
<dbReference type="SUPFAM" id="SSF53474">
    <property type="entry name" value="alpha/beta-Hydrolases"/>
    <property type="match status" value="1"/>
</dbReference>
<evidence type="ECO:0000256" key="4">
    <source>
        <dbReference type="SAM" id="Phobius"/>
    </source>
</evidence>
<dbReference type="InterPro" id="IPR051093">
    <property type="entry name" value="Neuroligin/BSAL"/>
</dbReference>
<dbReference type="InterPro" id="IPR002018">
    <property type="entry name" value="CarbesteraseB"/>
</dbReference>
<proteinExistence type="inferred from homology"/>
<keyword evidence="4" id="KW-1133">Transmembrane helix</keyword>
<feature type="region of interest" description="Disordered" evidence="3">
    <location>
        <begin position="762"/>
        <end position="808"/>
    </location>
</feature>
<evidence type="ECO:0000256" key="3">
    <source>
        <dbReference type="SAM" id="MobiDB-lite"/>
    </source>
</evidence>
<dbReference type="Pfam" id="PF00135">
    <property type="entry name" value="COesterase"/>
    <property type="match status" value="1"/>
</dbReference>
<sequence length="808" mass="90850">MAFLVLKFLLINKNKVKSQFNNLTFSSLLYILVFIIDLSEPAVKYSSRIVETKNGRIRGIIVDLERKRLESVEVFRGIPYAKAPSGELRFQPAQEQESWNGTFLADKFGPVCPQMFPNLQNKTAALLRMSSIRFEHLKRLMLDLQHQSEDCLNLNIYVPSKGNLGYEAPYSVLVFIHGESFEYGSGNLYNGEILASYGNIIVITLNYRLGILGFGAYQSDISLVITDIITALSWIKTNIISFGGNSNEVTLLGHSHGAALVNYLLLSKLGKGLFQRTILVSGSLLSPNSRIISPDLVRDEISRQMACHLDVGVDSVPPTSTSASNNYSSPFSVVTDISNCLKRKPIEALLGIRLPFVRFRPAWGLHPSIDAEYVMEHTGENFITTELMLGFVTSESYFDFTENEIMNTYDYHLREIYSAVKNEYTNWEKPVIHPFNIRDSTMEALSDGHTVSQLIKIGYLHAKRGAKTYVYHFAHTPTRKEGDHTQRAGSVHLEDIAYIFGYPLATKHSDTSHGYNKQDVGVSEAIISYYANFCKTGDPNNPGKISSSNSNNKELTVTKTRNLVWQQYDTVTQQYLSFGVFTGVVRKNVYHYHNNNGKRKSSVNLLKNKDIVECVEEVEEPEPNVRELAKDDDETLILQKLADRHYGYAAGITMSVGCLLLLLNMLIFAAIYYQKQVSSKRRRKYPHHYTHSSPPDITQSTTDIPSYYISADCDSLDITNSIMKNDKVVVEKTLSSSSIASTTDAARKAVVLQQSRVESSEEKFEEKEMLTRAPPISILMKHGSDSESSVKGNKPKKRVQIQTDVSIV</sequence>
<comment type="similarity">
    <text evidence="1">Belongs to the type-B carboxylesterase/lipase family.</text>
</comment>
<accession>A0A336M8Z5</accession>